<reference evidence="1 2" key="1">
    <citation type="submission" date="2019-07" db="EMBL/GenBank/DDBJ databases">
        <title>WGS assembly of Gossypium mustelinum.</title>
        <authorList>
            <person name="Chen Z.J."/>
            <person name="Sreedasyam A."/>
            <person name="Ando A."/>
            <person name="Song Q."/>
            <person name="De L."/>
            <person name="Hulse-Kemp A."/>
            <person name="Ding M."/>
            <person name="Ye W."/>
            <person name="Kirkbride R."/>
            <person name="Jenkins J."/>
            <person name="Plott C."/>
            <person name="Lovell J."/>
            <person name="Lin Y.-M."/>
            <person name="Vaughn R."/>
            <person name="Liu B."/>
            <person name="Li W."/>
            <person name="Simpson S."/>
            <person name="Scheffler B."/>
            <person name="Saski C."/>
            <person name="Grover C."/>
            <person name="Hu G."/>
            <person name="Conover J."/>
            <person name="Carlson J."/>
            <person name="Shu S."/>
            <person name="Boston L."/>
            <person name="Williams M."/>
            <person name="Peterson D."/>
            <person name="Mcgee K."/>
            <person name="Jones D."/>
            <person name="Wendel J."/>
            <person name="Stelly D."/>
            <person name="Grimwood J."/>
            <person name="Schmutz J."/>
        </authorList>
    </citation>
    <scope>NUCLEOTIDE SEQUENCE [LARGE SCALE GENOMIC DNA]</scope>
    <source>
        <strain evidence="1">1408120.09</strain>
    </source>
</reference>
<gene>
    <name evidence="1" type="ORF">E1A91_D05G217100v1</name>
</gene>
<protein>
    <recommendedName>
        <fullName evidence="3">DUF829 domain-containing protein</fullName>
    </recommendedName>
</protein>
<dbReference type="Pfam" id="PF05705">
    <property type="entry name" value="DUF829"/>
    <property type="match status" value="2"/>
</dbReference>
<dbReference type="EMBL" id="CM017653">
    <property type="protein sequence ID" value="TYI82374.1"/>
    <property type="molecule type" value="Genomic_DNA"/>
</dbReference>
<evidence type="ECO:0000313" key="1">
    <source>
        <dbReference type="EMBL" id="TYI82374.1"/>
    </source>
</evidence>
<organism evidence="1 2">
    <name type="scientific">Gossypium mustelinum</name>
    <name type="common">Cotton</name>
    <name type="synonym">Gossypium caicoense</name>
    <dbReference type="NCBI Taxonomy" id="34275"/>
    <lineage>
        <taxon>Eukaryota</taxon>
        <taxon>Viridiplantae</taxon>
        <taxon>Streptophyta</taxon>
        <taxon>Embryophyta</taxon>
        <taxon>Tracheophyta</taxon>
        <taxon>Spermatophyta</taxon>
        <taxon>Magnoliopsida</taxon>
        <taxon>eudicotyledons</taxon>
        <taxon>Gunneridae</taxon>
        <taxon>Pentapetalae</taxon>
        <taxon>rosids</taxon>
        <taxon>malvids</taxon>
        <taxon>Malvales</taxon>
        <taxon>Malvaceae</taxon>
        <taxon>Malvoideae</taxon>
        <taxon>Gossypium</taxon>
    </lineage>
</organism>
<dbReference type="InterPro" id="IPR008547">
    <property type="entry name" value="DUF829_TMEM53"/>
</dbReference>
<keyword evidence="2" id="KW-1185">Reference proteome</keyword>
<sequence length="417" mass="46578">MWGFGGRYYWGRKERVERRRRGGGGIIVVFAWMSSQEKHLKNYVQLYASLGWDSLVCHSEFLNMFFPEKAAALAHDLLKELVEELKIRPCPVVFSSFSGGPKACMYKVLQMIEGSCEVEVNPDDLQLVKECFSGHIFDSSPVDFTSDLGARFVVHPTVLRMSHPPRIASWIANGIASGLDALFLSRFESHRAEYWQTLYASIRMGGPYLILCSETDDLAPYQIIHNFAQRIQQLGGDVKLVKFNGSSHVGHYRDYPVDFRAAVTELLGKASALYFGRIQQLEGEQVGSAGAHDEISEPISNISKTALSPNLSFQGTLLMQSDHFLLPSSIEYYEGRDFGSVQDEQKESLIRLPQPSSIDVNGVLGQILFDVCVPKDVEGWDMKSSDSSSRHLILLCGGIPISIQSNSFVGPDYNIPY</sequence>
<dbReference type="Proteomes" id="UP000323597">
    <property type="component" value="Chromosome D05"/>
</dbReference>
<proteinExistence type="predicted"/>
<evidence type="ECO:0000313" key="2">
    <source>
        <dbReference type="Proteomes" id="UP000323597"/>
    </source>
</evidence>
<dbReference type="AlphaFoldDB" id="A0A5D2UZA2"/>
<name>A0A5D2UZA2_GOSMU</name>
<dbReference type="PANTHER" id="PTHR12265">
    <property type="entry name" value="TRANSMEMBRANE PROTEIN 53"/>
    <property type="match status" value="1"/>
</dbReference>
<dbReference type="SUPFAM" id="SSF53474">
    <property type="entry name" value="alpha/beta-Hydrolases"/>
    <property type="match status" value="1"/>
</dbReference>
<dbReference type="Gene3D" id="3.40.50.1820">
    <property type="entry name" value="alpha/beta hydrolase"/>
    <property type="match status" value="1"/>
</dbReference>
<evidence type="ECO:0008006" key="3">
    <source>
        <dbReference type="Google" id="ProtNLM"/>
    </source>
</evidence>
<dbReference type="PANTHER" id="PTHR12265:SF0">
    <property type="entry name" value="EXPRESSED PROTEIN"/>
    <property type="match status" value="1"/>
</dbReference>
<accession>A0A5D2UZA2</accession>
<dbReference type="InterPro" id="IPR029058">
    <property type="entry name" value="AB_hydrolase_fold"/>
</dbReference>